<dbReference type="PROSITE" id="PS50181">
    <property type="entry name" value="FBOX"/>
    <property type="match status" value="1"/>
</dbReference>
<keyword evidence="3" id="KW-1185">Reference proteome</keyword>
<feature type="domain" description="F-box" evidence="1">
    <location>
        <begin position="5"/>
        <end position="50"/>
    </location>
</feature>
<dbReference type="Proteomes" id="UP000191408">
    <property type="component" value="Unassembled WGS sequence"/>
</dbReference>
<organism evidence="2 3">
    <name type="scientific">Penicillium polonicum</name>
    <dbReference type="NCBI Taxonomy" id="60169"/>
    <lineage>
        <taxon>Eukaryota</taxon>
        <taxon>Fungi</taxon>
        <taxon>Dikarya</taxon>
        <taxon>Ascomycota</taxon>
        <taxon>Pezizomycotina</taxon>
        <taxon>Eurotiomycetes</taxon>
        <taxon>Eurotiomycetidae</taxon>
        <taxon>Eurotiales</taxon>
        <taxon>Aspergillaceae</taxon>
        <taxon>Penicillium</taxon>
    </lineage>
</organism>
<reference evidence="3" key="1">
    <citation type="journal article" date="2017" name="Nat. Microbiol.">
        <title>Global analysis of biosynthetic gene clusters reveals vast potential of secondary metabolite production in Penicillium species.</title>
        <authorList>
            <person name="Nielsen J.C."/>
            <person name="Grijseels S."/>
            <person name="Prigent S."/>
            <person name="Ji B."/>
            <person name="Dainat J."/>
            <person name="Nielsen K.F."/>
            <person name="Frisvad J.C."/>
            <person name="Workman M."/>
            <person name="Nielsen J."/>
        </authorList>
    </citation>
    <scope>NUCLEOTIDE SEQUENCE [LARGE SCALE GENOMIC DNA]</scope>
    <source>
        <strain evidence="3">IBT 4502</strain>
    </source>
</reference>
<dbReference type="CDD" id="cd09917">
    <property type="entry name" value="F-box_SF"/>
    <property type="match status" value="1"/>
</dbReference>
<dbReference type="AlphaFoldDB" id="A0A1V6NUD9"/>
<dbReference type="EMBL" id="MDYM01000003">
    <property type="protein sequence ID" value="OQD67986.1"/>
    <property type="molecule type" value="Genomic_DNA"/>
</dbReference>
<dbReference type="OrthoDB" id="2522477at2759"/>
<dbReference type="InterPro" id="IPR001810">
    <property type="entry name" value="F-box_dom"/>
</dbReference>
<dbReference type="STRING" id="60169.A0A1V6NUD9"/>
<protein>
    <recommendedName>
        <fullName evidence="1">F-box domain-containing protein</fullName>
    </recommendedName>
</protein>
<sequence length="333" mass="38373">MLHMEMSILTLPNELLISLIEHTDGPSRAALARTCRALNLLITPYLYESVNIQLDKSNEFVRTIKTRYADLVRHVTVAARDHNLDISPCRIVPCLDKLENMQSLTLAGGYWMWDTDEENWDTLEDYLWDYLGKASLKQPVESRVATNLRSLTLDRSERNGQAAFLHCSSIFIIPQLHDLTIRGFMLEEEDTDIKPQFERQTELKSLRIEKSFVNFMALKKALLAPRALRYLGIGHAEYFWHHELKNAEDNHATMAEFVGALLPHRDTLEEIKVIVDYDGCREQTLTANASSFRKHATQFPVLKRWLGCDKTTLAHYLNSDEPSLSDEDHEDNE</sequence>
<evidence type="ECO:0000259" key="1">
    <source>
        <dbReference type="PROSITE" id="PS50181"/>
    </source>
</evidence>
<comment type="caution">
    <text evidence="2">The sequence shown here is derived from an EMBL/GenBank/DDBJ whole genome shotgun (WGS) entry which is preliminary data.</text>
</comment>
<name>A0A1V6NUD9_PENPO</name>
<gene>
    <name evidence="2" type="ORF">PENPOL_c003G10237</name>
</gene>
<proteinExistence type="predicted"/>
<accession>A0A1V6NUD9</accession>
<evidence type="ECO:0000313" key="2">
    <source>
        <dbReference type="EMBL" id="OQD67986.1"/>
    </source>
</evidence>
<evidence type="ECO:0000313" key="3">
    <source>
        <dbReference type="Proteomes" id="UP000191408"/>
    </source>
</evidence>